<gene>
    <name evidence="1" type="ORF">CAOG_001123</name>
</gene>
<name>A0A0D2WIL4_CAPO3</name>
<dbReference type="PANTHER" id="PTHR14269:SF4">
    <property type="entry name" value="CAT EYE SYNDROME CRITICAL REGION PROTEIN 5"/>
    <property type="match status" value="1"/>
</dbReference>
<dbReference type="InterPro" id="IPR050324">
    <property type="entry name" value="CDP-alcohol_PTase-I"/>
</dbReference>
<dbReference type="STRING" id="595528.A0A0D2WIL4"/>
<evidence type="ECO:0000313" key="1">
    <source>
        <dbReference type="EMBL" id="KJE89690.1"/>
    </source>
</evidence>
<dbReference type="Pfam" id="PF13344">
    <property type="entry name" value="Hydrolase_6"/>
    <property type="match status" value="1"/>
</dbReference>
<accession>A0A0D2WIL4</accession>
<dbReference type="InterPro" id="IPR006357">
    <property type="entry name" value="HAD-SF_hydro_IIA"/>
</dbReference>
<proteinExistence type="predicted"/>
<protein>
    <submittedName>
        <fullName evidence="1">Uncharacterized protein</fullName>
    </submittedName>
</protein>
<reference evidence="2" key="1">
    <citation type="submission" date="2011-02" db="EMBL/GenBank/DDBJ databases">
        <title>The Genome Sequence of Capsaspora owczarzaki ATCC 30864.</title>
        <authorList>
            <person name="Russ C."/>
            <person name="Cuomo C."/>
            <person name="Burger G."/>
            <person name="Gray M.W."/>
            <person name="Holland P.W.H."/>
            <person name="King N."/>
            <person name="Lang F.B.F."/>
            <person name="Roger A.J."/>
            <person name="Ruiz-Trillo I."/>
            <person name="Young S.K."/>
            <person name="Zeng Q."/>
            <person name="Gargeya S."/>
            <person name="Alvarado L."/>
            <person name="Berlin A."/>
            <person name="Chapman S.B."/>
            <person name="Chen Z."/>
            <person name="Freedman E."/>
            <person name="Gellesch M."/>
            <person name="Goldberg J."/>
            <person name="Griggs A."/>
            <person name="Gujja S."/>
            <person name="Heilman E."/>
            <person name="Heiman D."/>
            <person name="Howarth C."/>
            <person name="Mehta T."/>
            <person name="Neiman D."/>
            <person name="Pearson M."/>
            <person name="Roberts A."/>
            <person name="Saif S."/>
            <person name="Shea T."/>
            <person name="Shenoy N."/>
            <person name="Sisk P."/>
            <person name="Stolte C."/>
            <person name="Sykes S."/>
            <person name="White J."/>
            <person name="Yandava C."/>
            <person name="Haas B."/>
            <person name="Nusbaum C."/>
            <person name="Birren B."/>
        </authorList>
    </citation>
    <scope>NUCLEOTIDE SEQUENCE</scope>
    <source>
        <strain evidence="2">ATCC 30864</strain>
    </source>
</reference>
<dbReference type="eggNOG" id="KOG1618">
    <property type="taxonomic scope" value="Eukaryota"/>
</dbReference>
<keyword evidence="2" id="KW-1185">Reference proteome</keyword>
<dbReference type="OrthoDB" id="10251048at2759"/>
<organism evidence="1 2">
    <name type="scientific">Capsaspora owczarzaki (strain ATCC 30864)</name>
    <dbReference type="NCBI Taxonomy" id="595528"/>
    <lineage>
        <taxon>Eukaryota</taxon>
        <taxon>Filasterea</taxon>
        <taxon>Capsaspora</taxon>
    </lineage>
</organism>
<dbReference type="NCBIfam" id="TIGR01456">
    <property type="entry name" value="CECR5"/>
    <property type="match status" value="1"/>
</dbReference>
<evidence type="ECO:0000313" key="2">
    <source>
        <dbReference type="Proteomes" id="UP000008743"/>
    </source>
</evidence>
<dbReference type="InterPro" id="IPR023214">
    <property type="entry name" value="HAD_sf"/>
</dbReference>
<dbReference type="GO" id="GO:0046474">
    <property type="term" value="P:glycerophospholipid biosynthetic process"/>
    <property type="evidence" value="ECO:0007669"/>
    <property type="project" value="TreeGrafter"/>
</dbReference>
<dbReference type="GO" id="GO:0005739">
    <property type="term" value="C:mitochondrion"/>
    <property type="evidence" value="ECO:0007669"/>
    <property type="project" value="TreeGrafter"/>
</dbReference>
<dbReference type="FunCoup" id="A0A0D2WIL4">
    <property type="interactions" value="176"/>
</dbReference>
<dbReference type="EMBL" id="KE346360">
    <property type="protein sequence ID" value="KJE89690.1"/>
    <property type="molecule type" value="Genomic_DNA"/>
</dbReference>
<dbReference type="InParanoid" id="A0A0D2WIL4"/>
<dbReference type="Pfam" id="PF13242">
    <property type="entry name" value="Hydrolase_like"/>
    <property type="match status" value="1"/>
</dbReference>
<dbReference type="PhylomeDB" id="A0A0D2WIL4"/>
<dbReference type="InterPro" id="IPR006353">
    <property type="entry name" value="HAD-SF_hydro_IIA_CECR5"/>
</dbReference>
<dbReference type="AlphaFoldDB" id="A0A0D2WIL4"/>
<dbReference type="PANTHER" id="PTHR14269">
    <property type="entry name" value="CDP-DIACYLGLYCEROL--GLYCEROL-3-PHOSPHATE 3-PHOSPHATIDYLTRANSFERASE-RELATED"/>
    <property type="match status" value="1"/>
</dbReference>
<dbReference type="InterPro" id="IPR036412">
    <property type="entry name" value="HAD-like_sf"/>
</dbReference>
<dbReference type="Gene3D" id="3.40.50.1000">
    <property type="entry name" value="HAD superfamily/HAD-like"/>
    <property type="match status" value="2"/>
</dbReference>
<dbReference type="Proteomes" id="UP000008743">
    <property type="component" value="Unassembled WGS sequence"/>
</dbReference>
<dbReference type="SUPFAM" id="SSF56784">
    <property type="entry name" value="HAD-like"/>
    <property type="match status" value="1"/>
</dbReference>
<sequence length="404" mass="45096">MLLSAGIALNRGNRRAWTTLARKVHSKGSISPIAPGAAAAAAAAALQQQQQQQGNRAPGILFDIDGVLIRGNTVLNEAKEAFQMLSKRHLLKNIPYMFVTNGGGTTEAHKAHQLSKWLHVPVSEKQVVLSHTPLRMYEQYFNKTVLLIGQGPLKEIAASYGFQKTLDLDDMRKAFPLMDIVNMKVRKQLKSHPPTPIPVPPVEAIFVMHDPLEWESCLQVLIDLLISKDGVPGTLDSKQHIPIIFSNADFLWMAEHPQPRFGQGAFRLCLEALYKELTGRDLLYTQLGKPFGVTYDYAEKLLNEQAQKLGYDGLSYFYMVGDNPRSDVRGANSRQNGRSVLVRTGVFSPHLDNDPSDPAHFVVPHVRDAVQLVMRHFDDGLHHHGGSDELHAHFVQKSRTRSEK</sequence>
<dbReference type="NCBIfam" id="TIGR01460">
    <property type="entry name" value="HAD-SF-IIA"/>
    <property type="match status" value="1"/>
</dbReference>
<dbReference type="RefSeq" id="XP_004365994.2">
    <property type="nucleotide sequence ID" value="XM_004365937.2"/>
</dbReference>